<dbReference type="AlphaFoldDB" id="A0A7J7KKQ2"/>
<proteinExistence type="predicted"/>
<evidence type="ECO:0000313" key="3">
    <source>
        <dbReference type="Proteomes" id="UP000593567"/>
    </source>
</evidence>
<feature type="chain" id="PRO_5029515089" evidence="1">
    <location>
        <begin position="20"/>
        <end position="156"/>
    </location>
</feature>
<reference evidence="2" key="1">
    <citation type="submission" date="2020-06" db="EMBL/GenBank/DDBJ databases">
        <title>Draft genome of Bugula neritina, a colonial animal packing powerful symbionts and potential medicines.</title>
        <authorList>
            <person name="Rayko M."/>
        </authorList>
    </citation>
    <scope>NUCLEOTIDE SEQUENCE [LARGE SCALE GENOMIC DNA]</scope>
    <source>
        <strain evidence="2">Kwan_BN1</strain>
    </source>
</reference>
<dbReference type="EMBL" id="VXIV02000333">
    <property type="protein sequence ID" value="KAF6038895.1"/>
    <property type="molecule type" value="Genomic_DNA"/>
</dbReference>
<comment type="caution">
    <text evidence="2">The sequence shown here is derived from an EMBL/GenBank/DDBJ whole genome shotgun (WGS) entry which is preliminary data.</text>
</comment>
<keyword evidence="3" id="KW-1185">Reference proteome</keyword>
<keyword evidence="1" id="KW-0732">Signal</keyword>
<name>A0A7J7KKQ2_BUGNE</name>
<protein>
    <submittedName>
        <fullName evidence="2">Uncharacterized protein</fullName>
    </submittedName>
</protein>
<organism evidence="2 3">
    <name type="scientific">Bugula neritina</name>
    <name type="common">Brown bryozoan</name>
    <name type="synonym">Sertularia neritina</name>
    <dbReference type="NCBI Taxonomy" id="10212"/>
    <lineage>
        <taxon>Eukaryota</taxon>
        <taxon>Metazoa</taxon>
        <taxon>Spiralia</taxon>
        <taxon>Lophotrochozoa</taxon>
        <taxon>Bryozoa</taxon>
        <taxon>Gymnolaemata</taxon>
        <taxon>Cheilostomatida</taxon>
        <taxon>Flustrina</taxon>
        <taxon>Buguloidea</taxon>
        <taxon>Bugulidae</taxon>
        <taxon>Bugula</taxon>
    </lineage>
</organism>
<evidence type="ECO:0000256" key="1">
    <source>
        <dbReference type="SAM" id="SignalP"/>
    </source>
</evidence>
<feature type="signal peptide" evidence="1">
    <location>
        <begin position="1"/>
        <end position="19"/>
    </location>
</feature>
<gene>
    <name evidence="2" type="ORF">EB796_002802</name>
</gene>
<dbReference type="Proteomes" id="UP000593567">
    <property type="component" value="Unassembled WGS sequence"/>
</dbReference>
<evidence type="ECO:0000313" key="2">
    <source>
        <dbReference type="EMBL" id="KAF6038895.1"/>
    </source>
</evidence>
<accession>A0A7J7KKQ2</accession>
<sequence length="156" mass="17066">MQTVSTLAIALLCFTYCVAAYTECLPFDMSVKCTYGYRTQQGCPTKYCNSRPPAPSARCPNSQEPTGALGPECISKSECHPGDLCCKSYKTNSMNCMRGMPLEQVTPFPDRCGLPPPGPQTEGEECSPDWQCPIGYICCPTNFGSPLNSICRKDDY</sequence>